<gene>
    <name evidence="2" type="ORF">BdWA1_000480</name>
    <name evidence="1" type="ORF">BdWA1_004199</name>
</gene>
<comment type="caution">
    <text evidence="1">The sequence shown here is derived from an EMBL/GenBank/DDBJ whole genome shotgun (WGS) entry which is preliminary data.</text>
</comment>
<dbReference type="EMBL" id="JALLKP010000156">
    <property type="protein sequence ID" value="KAK2194335.1"/>
    <property type="molecule type" value="Genomic_DNA"/>
</dbReference>
<evidence type="ECO:0000313" key="2">
    <source>
        <dbReference type="EMBL" id="KAK2197480.1"/>
    </source>
</evidence>
<proteinExistence type="predicted"/>
<protein>
    <submittedName>
        <fullName evidence="1">Uncharacterized protein</fullName>
    </submittedName>
</protein>
<evidence type="ECO:0000313" key="3">
    <source>
        <dbReference type="Proteomes" id="UP001214638"/>
    </source>
</evidence>
<reference evidence="1" key="1">
    <citation type="journal article" date="2023" name="Nat. Microbiol.">
        <title>Babesia duncani multi-omics identifies virulence factors and drug targets.</title>
        <authorList>
            <person name="Singh P."/>
            <person name="Lonardi S."/>
            <person name="Liang Q."/>
            <person name="Vydyam P."/>
            <person name="Khabirova E."/>
            <person name="Fang T."/>
            <person name="Gihaz S."/>
            <person name="Thekkiniath J."/>
            <person name="Munshi M."/>
            <person name="Abel S."/>
            <person name="Ciampossin L."/>
            <person name="Batugedara G."/>
            <person name="Gupta M."/>
            <person name="Lu X.M."/>
            <person name="Lenz T."/>
            <person name="Chakravarty S."/>
            <person name="Cornillot E."/>
            <person name="Hu Y."/>
            <person name="Ma W."/>
            <person name="Gonzalez L.M."/>
            <person name="Sanchez S."/>
            <person name="Estrada K."/>
            <person name="Sanchez-Flores A."/>
            <person name="Montero E."/>
            <person name="Harb O.S."/>
            <person name="Le Roch K.G."/>
            <person name="Mamoun C.B."/>
        </authorList>
    </citation>
    <scope>NUCLEOTIDE SEQUENCE</scope>
    <source>
        <strain evidence="1">WA1</strain>
    </source>
</reference>
<dbReference type="Proteomes" id="UP001214638">
    <property type="component" value="Unassembled WGS sequence"/>
</dbReference>
<evidence type="ECO:0000313" key="1">
    <source>
        <dbReference type="EMBL" id="KAK2194335.1"/>
    </source>
</evidence>
<dbReference type="KEGG" id="bdw:94334778"/>
<keyword evidence="3" id="KW-1185">Reference proteome</keyword>
<accession>A0AAD9UM65</accession>
<organism evidence="1 3">
    <name type="scientific">Babesia duncani</name>
    <dbReference type="NCBI Taxonomy" id="323732"/>
    <lineage>
        <taxon>Eukaryota</taxon>
        <taxon>Sar</taxon>
        <taxon>Alveolata</taxon>
        <taxon>Apicomplexa</taxon>
        <taxon>Aconoidasida</taxon>
        <taxon>Piroplasmida</taxon>
        <taxon>Babesiidae</taxon>
        <taxon>Babesia</taxon>
    </lineage>
</organism>
<dbReference type="AlphaFoldDB" id="A0AAD9UM65"/>
<name>A0AAD9UM65_9APIC</name>
<dbReference type="RefSeq" id="XP_067804322.1">
    <property type="nucleotide sequence ID" value="XM_067945531.1"/>
</dbReference>
<dbReference type="GeneID" id="94334778"/>
<sequence length="306" mass="33841">MPQDNFIDKPLDLGDTSNPQVLEEESDAELPEGWVKSGNGLRLEVPISPSLREGKIPIKAQFHYDFTNSKNANLGTFDVSQHKQGASPALLMRLDRDVVAKLGPVMQQDDACLYGASSEGRKNLRKSRVTRLSGNDILPRSAHPRVAAGGTASLESIKIQKLKEQHAQDLQNTRQQVLLQVDALIKKYRQVAMDAIALAKAQEANQTANDFNDTAVNDQWIPCDVAKAEQLEKMAPEALPILSNSQVYQDLQNKIAHQLNSQGIEPQDILGDLSETVRRSYKHANIGYRGLPNVKAGIIRNDHDQI</sequence>
<dbReference type="EMBL" id="JALLKP010000001">
    <property type="protein sequence ID" value="KAK2197480.1"/>
    <property type="molecule type" value="Genomic_DNA"/>
</dbReference>